<sequence>MSFMLRETDLRPSKGLIDTQNSCPNKIILMDVRMTKDAAPTVAEGRKMDHPRLSSQVNGRKSLRASYFGLVSLLLLICLTALLLILPLILPPLPPPPLMLLLFPICILALLMILAFMPSNARDFAHAYT</sequence>
<keyword evidence="10 13" id="KW-1133">Transmembrane helix</keyword>
<evidence type="ECO:0000256" key="12">
    <source>
        <dbReference type="ARBA" id="ARBA00023242"/>
    </source>
</evidence>
<reference evidence="14" key="1">
    <citation type="submission" date="2023-05" db="EMBL/GenBank/DDBJ databases">
        <title>Nepenthes gracilis genome sequencing.</title>
        <authorList>
            <person name="Fukushima K."/>
        </authorList>
    </citation>
    <scope>NUCLEOTIDE SEQUENCE</scope>
    <source>
        <strain evidence="14">SING2019-196</strain>
    </source>
</reference>
<evidence type="ECO:0008006" key="16">
    <source>
        <dbReference type="Google" id="ProtNLM"/>
    </source>
</evidence>
<dbReference type="AlphaFoldDB" id="A0AAD3SDI9"/>
<evidence type="ECO:0000256" key="6">
    <source>
        <dbReference type="ARBA" id="ARBA00022473"/>
    </source>
</evidence>
<comment type="caution">
    <text evidence="14">The sequence shown here is derived from an EMBL/GenBank/DDBJ whole genome shotgun (WGS) entry which is preliminary data.</text>
</comment>
<dbReference type="GO" id="GO:0046622">
    <property type="term" value="P:positive regulation of organ growth"/>
    <property type="evidence" value="ECO:0007669"/>
    <property type="project" value="InterPro"/>
</dbReference>
<evidence type="ECO:0000256" key="4">
    <source>
        <dbReference type="ARBA" id="ARBA00004496"/>
    </source>
</evidence>
<evidence type="ECO:0000256" key="1">
    <source>
        <dbReference type="ARBA" id="ARBA00004123"/>
    </source>
</evidence>
<dbReference type="PANTHER" id="PTHR36023">
    <property type="entry name" value="ARGOS-LIKE PROTEIN"/>
    <property type="match status" value="1"/>
</dbReference>
<comment type="similarity">
    <text evidence="5">Belongs to the plant organ size related (OSR) protein family.</text>
</comment>
<evidence type="ECO:0000256" key="11">
    <source>
        <dbReference type="ARBA" id="ARBA00023136"/>
    </source>
</evidence>
<keyword evidence="6" id="KW-0217">Developmental protein</keyword>
<dbReference type="Proteomes" id="UP001279734">
    <property type="component" value="Unassembled WGS sequence"/>
</dbReference>
<evidence type="ECO:0000256" key="3">
    <source>
        <dbReference type="ARBA" id="ARBA00004240"/>
    </source>
</evidence>
<keyword evidence="12" id="KW-0539">Nucleus</keyword>
<protein>
    <recommendedName>
        <fullName evidence="16">ARGOS-like protein</fullName>
    </recommendedName>
</protein>
<dbReference type="GO" id="GO:0005634">
    <property type="term" value="C:nucleus"/>
    <property type="evidence" value="ECO:0007669"/>
    <property type="project" value="UniProtKB-SubCell"/>
</dbReference>
<keyword evidence="7" id="KW-0963">Cytoplasm</keyword>
<evidence type="ECO:0000313" key="14">
    <source>
        <dbReference type="EMBL" id="GMH08740.1"/>
    </source>
</evidence>
<accession>A0AAD3SDI9</accession>
<dbReference type="EMBL" id="BSYO01000008">
    <property type="protein sequence ID" value="GMH08740.1"/>
    <property type="molecule type" value="Genomic_DNA"/>
</dbReference>
<dbReference type="PANTHER" id="PTHR36023:SF3">
    <property type="entry name" value="ARGOS-LIKE PROTEIN"/>
    <property type="match status" value="1"/>
</dbReference>
<evidence type="ECO:0000313" key="15">
    <source>
        <dbReference type="Proteomes" id="UP001279734"/>
    </source>
</evidence>
<dbReference type="GO" id="GO:0005783">
    <property type="term" value="C:endoplasmic reticulum"/>
    <property type="evidence" value="ECO:0007669"/>
    <property type="project" value="UniProtKB-SubCell"/>
</dbReference>
<dbReference type="GO" id="GO:0016020">
    <property type="term" value="C:membrane"/>
    <property type="evidence" value="ECO:0007669"/>
    <property type="project" value="UniProtKB-SubCell"/>
</dbReference>
<feature type="transmembrane region" description="Helical" evidence="13">
    <location>
        <begin position="67"/>
        <end position="90"/>
    </location>
</feature>
<evidence type="ECO:0000256" key="2">
    <source>
        <dbReference type="ARBA" id="ARBA00004141"/>
    </source>
</evidence>
<evidence type="ECO:0000256" key="10">
    <source>
        <dbReference type="ARBA" id="ARBA00022989"/>
    </source>
</evidence>
<evidence type="ECO:0000256" key="5">
    <source>
        <dbReference type="ARBA" id="ARBA00006891"/>
    </source>
</evidence>
<gene>
    <name evidence="14" type="ORF">Nepgr_010580</name>
</gene>
<dbReference type="GO" id="GO:0009725">
    <property type="term" value="P:response to hormone"/>
    <property type="evidence" value="ECO:0007669"/>
    <property type="project" value="UniProtKB-ARBA"/>
</dbReference>
<feature type="transmembrane region" description="Helical" evidence="13">
    <location>
        <begin position="96"/>
        <end position="116"/>
    </location>
</feature>
<keyword evidence="9" id="KW-0256">Endoplasmic reticulum</keyword>
<keyword evidence="8 13" id="KW-0812">Transmembrane</keyword>
<name>A0AAD3SDI9_NEPGR</name>
<organism evidence="14 15">
    <name type="scientific">Nepenthes gracilis</name>
    <name type="common">Slender pitcher plant</name>
    <dbReference type="NCBI Taxonomy" id="150966"/>
    <lineage>
        <taxon>Eukaryota</taxon>
        <taxon>Viridiplantae</taxon>
        <taxon>Streptophyta</taxon>
        <taxon>Embryophyta</taxon>
        <taxon>Tracheophyta</taxon>
        <taxon>Spermatophyta</taxon>
        <taxon>Magnoliopsida</taxon>
        <taxon>eudicotyledons</taxon>
        <taxon>Gunneridae</taxon>
        <taxon>Pentapetalae</taxon>
        <taxon>Caryophyllales</taxon>
        <taxon>Nepenthaceae</taxon>
        <taxon>Nepenthes</taxon>
    </lineage>
</organism>
<dbReference type="InterPro" id="IPR037468">
    <property type="entry name" value="ARGOS/ARL/OSR1"/>
</dbReference>
<evidence type="ECO:0000256" key="9">
    <source>
        <dbReference type="ARBA" id="ARBA00022824"/>
    </source>
</evidence>
<keyword evidence="11 13" id="KW-0472">Membrane</keyword>
<proteinExistence type="inferred from homology"/>
<comment type="subcellular location">
    <subcellularLocation>
        <location evidence="4">Cytoplasm</location>
    </subcellularLocation>
    <subcellularLocation>
        <location evidence="3">Endoplasmic reticulum</location>
    </subcellularLocation>
    <subcellularLocation>
        <location evidence="2">Membrane</location>
        <topology evidence="2">Multi-pass membrane protein</topology>
    </subcellularLocation>
    <subcellularLocation>
        <location evidence="1">Nucleus</location>
    </subcellularLocation>
</comment>
<evidence type="ECO:0000256" key="7">
    <source>
        <dbReference type="ARBA" id="ARBA00022490"/>
    </source>
</evidence>
<evidence type="ECO:0000256" key="8">
    <source>
        <dbReference type="ARBA" id="ARBA00022692"/>
    </source>
</evidence>
<keyword evidence="15" id="KW-1185">Reference proteome</keyword>
<evidence type="ECO:0000256" key="13">
    <source>
        <dbReference type="SAM" id="Phobius"/>
    </source>
</evidence>